<feature type="domain" description="AB hydrolase-1" evidence="2">
    <location>
        <begin position="28"/>
        <end position="142"/>
    </location>
</feature>
<dbReference type="InterPro" id="IPR029058">
    <property type="entry name" value="AB_hydrolase_fold"/>
</dbReference>
<feature type="compositionally biased region" description="Low complexity" evidence="1">
    <location>
        <begin position="217"/>
        <end position="226"/>
    </location>
</feature>
<evidence type="ECO:0000313" key="4">
    <source>
        <dbReference type="Proteomes" id="UP001369736"/>
    </source>
</evidence>
<dbReference type="Pfam" id="PF00561">
    <property type="entry name" value="Abhydrolase_1"/>
    <property type="match status" value="1"/>
</dbReference>
<evidence type="ECO:0000256" key="1">
    <source>
        <dbReference type="SAM" id="MobiDB-lite"/>
    </source>
</evidence>
<comment type="caution">
    <text evidence="3">The sequence shown here is derived from an EMBL/GenBank/DDBJ whole genome shotgun (WGS) entry which is preliminary data.</text>
</comment>
<feature type="region of interest" description="Disordered" evidence="1">
    <location>
        <begin position="217"/>
        <end position="280"/>
    </location>
</feature>
<sequence length="280" mass="29628">MTAAPSPVIDTLAVPGARLHHEVRGTGPLVVLLGTPMGADAFAGLADLLAADHTVLTTDVRGIGRSPVDDPEASPTLSTRAHDVARLIRQSDPAGPVTLFGSSGGAVTALAVAQEHPGLVDTVVAHEPPLVELLPDREERHAGEDVVIERWFAGDHVGSWRAFLENADIAMPEEVFRMVFASAPDAAAKADGDYQNAHLLRPTTHFRPMSRCCAPGARASSSASARTRPDSCATAPRGRWRPRWASTRRSSPATTSASPTTRPPSCRHCARCSPGRWPDG</sequence>
<feature type="compositionally biased region" description="Low complexity" evidence="1">
    <location>
        <begin position="243"/>
        <end position="264"/>
    </location>
</feature>
<gene>
    <name evidence="3" type="ORF">WCD58_03210</name>
</gene>
<dbReference type="RefSeq" id="WP_337699409.1">
    <property type="nucleotide sequence ID" value="NZ_JBBEGM010000001.1"/>
</dbReference>
<dbReference type="Gene3D" id="3.40.50.1820">
    <property type="entry name" value="alpha/beta hydrolase"/>
    <property type="match status" value="1"/>
</dbReference>
<dbReference type="InterPro" id="IPR000073">
    <property type="entry name" value="AB_hydrolase_1"/>
</dbReference>
<dbReference type="Proteomes" id="UP001369736">
    <property type="component" value="Unassembled WGS sequence"/>
</dbReference>
<keyword evidence="3" id="KW-0378">Hydrolase</keyword>
<evidence type="ECO:0000259" key="2">
    <source>
        <dbReference type="Pfam" id="PF00561"/>
    </source>
</evidence>
<dbReference type="GO" id="GO:0016787">
    <property type="term" value="F:hydrolase activity"/>
    <property type="evidence" value="ECO:0007669"/>
    <property type="project" value="UniProtKB-KW"/>
</dbReference>
<reference evidence="3 4" key="1">
    <citation type="submission" date="2024-03" db="EMBL/GenBank/DDBJ databases">
        <title>Actinomycetospora sp. OC33-EN07, a novel actinomycete isolated from wild orchid (Aerides multiflora).</title>
        <authorList>
            <person name="Suriyachadkun C."/>
        </authorList>
    </citation>
    <scope>NUCLEOTIDE SEQUENCE [LARGE SCALE GENOMIC DNA]</scope>
    <source>
        <strain evidence="3 4">OC33-EN07</strain>
    </source>
</reference>
<name>A0ABU8LYD2_9PSEU</name>
<proteinExistence type="predicted"/>
<dbReference type="EMBL" id="JBBEGM010000001">
    <property type="protein sequence ID" value="MEJ2860146.1"/>
    <property type="molecule type" value="Genomic_DNA"/>
</dbReference>
<evidence type="ECO:0000313" key="3">
    <source>
        <dbReference type="EMBL" id="MEJ2860146.1"/>
    </source>
</evidence>
<dbReference type="SUPFAM" id="SSF53474">
    <property type="entry name" value="alpha/beta-Hydrolases"/>
    <property type="match status" value="1"/>
</dbReference>
<accession>A0ABU8LYD2</accession>
<protein>
    <submittedName>
        <fullName evidence="3">Alpha/beta fold hydrolase</fullName>
    </submittedName>
</protein>
<keyword evidence="4" id="KW-1185">Reference proteome</keyword>
<organism evidence="3 4">
    <name type="scientific">Actinomycetospora flava</name>
    <dbReference type="NCBI Taxonomy" id="3129232"/>
    <lineage>
        <taxon>Bacteria</taxon>
        <taxon>Bacillati</taxon>
        <taxon>Actinomycetota</taxon>
        <taxon>Actinomycetes</taxon>
        <taxon>Pseudonocardiales</taxon>
        <taxon>Pseudonocardiaceae</taxon>
        <taxon>Actinomycetospora</taxon>
    </lineage>
</organism>